<proteinExistence type="inferred from homology"/>
<dbReference type="PANTHER" id="PTHR33337:SF40">
    <property type="entry name" value="CENP-V_GFA DOMAIN-CONTAINING PROTEIN-RELATED"/>
    <property type="match status" value="1"/>
</dbReference>
<gene>
    <name evidence="6" type="ORF">PU1002_00300</name>
</gene>
<dbReference type="EMBL" id="AAPV01000002">
    <property type="protein sequence ID" value="EAS84116.1"/>
    <property type="molecule type" value="Genomic_DNA"/>
</dbReference>
<evidence type="ECO:0000259" key="5">
    <source>
        <dbReference type="PROSITE" id="PS51891"/>
    </source>
</evidence>
<dbReference type="Proteomes" id="UP000005306">
    <property type="component" value="Unassembled WGS sequence"/>
</dbReference>
<accession>Q1UZS5</accession>
<dbReference type="AlphaFoldDB" id="Q1UZS5"/>
<reference evidence="6 7" key="1">
    <citation type="submission" date="2006-04" db="EMBL/GenBank/DDBJ databases">
        <authorList>
            <person name="Giovannoni S.J."/>
            <person name="Cho J.-C."/>
            <person name="Ferriera S."/>
            <person name="Johnson J."/>
            <person name="Kravitz S."/>
            <person name="Halpern A."/>
            <person name="Remington K."/>
            <person name="Beeson K."/>
            <person name="Tran B."/>
            <person name="Rogers Y.-H."/>
            <person name="Friedman R."/>
            <person name="Venter J.C."/>
        </authorList>
    </citation>
    <scope>NUCLEOTIDE SEQUENCE [LARGE SCALE GENOMIC DNA]</scope>
    <source>
        <strain evidence="6 7">HTCC1002</strain>
    </source>
</reference>
<evidence type="ECO:0000313" key="6">
    <source>
        <dbReference type="EMBL" id="EAS84116.1"/>
    </source>
</evidence>
<dbReference type="Pfam" id="PF04828">
    <property type="entry name" value="GFA"/>
    <property type="match status" value="1"/>
</dbReference>
<protein>
    <recommendedName>
        <fullName evidence="5">CENP-V/GFA domain-containing protein</fullName>
    </recommendedName>
</protein>
<evidence type="ECO:0000256" key="2">
    <source>
        <dbReference type="ARBA" id="ARBA00022723"/>
    </source>
</evidence>
<keyword evidence="4" id="KW-0456">Lyase</keyword>
<evidence type="ECO:0000256" key="1">
    <source>
        <dbReference type="ARBA" id="ARBA00005495"/>
    </source>
</evidence>
<dbReference type="PANTHER" id="PTHR33337">
    <property type="entry name" value="GFA DOMAIN-CONTAINING PROTEIN"/>
    <property type="match status" value="1"/>
</dbReference>
<dbReference type="GO" id="GO:0016846">
    <property type="term" value="F:carbon-sulfur lyase activity"/>
    <property type="evidence" value="ECO:0007669"/>
    <property type="project" value="InterPro"/>
</dbReference>
<dbReference type="SUPFAM" id="SSF51316">
    <property type="entry name" value="Mss4-like"/>
    <property type="match status" value="1"/>
</dbReference>
<comment type="caution">
    <text evidence="6">The sequence shown here is derived from an EMBL/GenBank/DDBJ whole genome shotgun (WGS) entry which is preliminary data.</text>
</comment>
<dbReference type="GO" id="GO:0046872">
    <property type="term" value="F:metal ion binding"/>
    <property type="evidence" value="ECO:0007669"/>
    <property type="project" value="UniProtKB-KW"/>
</dbReference>
<name>Q1UZS5_PELU1</name>
<dbReference type="HOGENOM" id="CLU_055491_4_1_5"/>
<keyword evidence="2" id="KW-0479">Metal-binding</keyword>
<evidence type="ECO:0000256" key="4">
    <source>
        <dbReference type="ARBA" id="ARBA00023239"/>
    </source>
</evidence>
<evidence type="ECO:0000256" key="3">
    <source>
        <dbReference type="ARBA" id="ARBA00022833"/>
    </source>
</evidence>
<evidence type="ECO:0000313" key="7">
    <source>
        <dbReference type="Proteomes" id="UP000005306"/>
    </source>
</evidence>
<dbReference type="RefSeq" id="WP_006996703.1">
    <property type="nucleotide sequence ID" value="NZ_CH724130.1"/>
</dbReference>
<keyword evidence="3" id="KW-0862">Zinc</keyword>
<dbReference type="InterPro" id="IPR006913">
    <property type="entry name" value="CENP-V/GFA"/>
</dbReference>
<dbReference type="PROSITE" id="PS51891">
    <property type="entry name" value="CENP_V_GFA"/>
    <property type="match status" value="1"/>
</dbReference>
<dbReference type="Gene3D" id="3.90.1590.10">
    <property type="entry name" value="glutathione-dependent formaldehyde- activating enzyme (gfa)"/>
    <property type="match status" value="1"/>
</dbReference>
<comment type="similarity">
    <text evidence="1">Belongs to the Gfa family.</text>
</comment>
<feature type="domain" description="CENP-V/GFA" evidence="5">
    <location>
        <begin position="6"/>
        <end position="120"/>
    </location>
</feature>
<dbReference type="InterPro" id="IPR011057">
    <property type="entry name" value="Mss4-like_sf"/>
</dbReference>
<sequence length="136" mass="15794">MKNLSLKASCLCGGIKFKTEGNHRDVQNCHCSQCMKTHGHYAAYTKIEEQNIKFIKKTTLKWFKSSKRAKRGFCNKCGASVFFKVFNTKEICIAAGMFNKPIKLKTSMNIFTEDKLDYYKIEQDIPKFKRYPKKAK</sequence>
<organism evidence="6 7">
    <name type="scientific">Pelagibacter ubique (strain HTCC1002)</name>
    <dbReference type="NCBI Taxonomy" id="314261"/>
    <lineage>
        <taxon>Bacteria</taxon>
        <taxon>Pseudomonadati</taxon>
        <taxon>Pseudomonadota</taxon>
        <taxon>Alphaproteobacteria</taxon>
        <taxon>Candidatus Pelagibacterales</taxon>
        <taxon>Candidatus Pelagibacteraceae</taxon>
        <taxon>Candidatus Pelagibacter</taxon>
    </lineage>
</organism>